<protein>
    <submittedName>
        <fullName evidence="1">Uncharacterized protein</fullName>
    </submittedName>
</protein>
<reference evidence="1" key="1">
    <citation type="submission" date="2017-02" db="UniProtKB">
        <authorList>
            <consortium name="WormBaseParasite"/>
        </authorList>
    </citation>
    <scope>IDENTIFICATION</scope>
</reference>
<organism evidence="1">
    <name type="scientific">Haemonchus placei</name>
    <name type="common">Barber's pole worm</name>
    <dbReference type="NCBI Taxonomy" id="6290"/>
    <lineage>
        <taxon>Eukaryota</taxon>
        <taxon>Metazoa</taxon>
        <taxon>Ecdysozoa</taxon>
        <taxon>Nematoda</taxon>
        <taxon>Chromadorea</taxon>
        <taxon>Rhabditida</taxon>
        <taxon>Rhabditina</taxon>
        <taxon>Rhabditomorpha</taxon>
        <taxon>Strongyloidea</taxon>
        <taxon>Trichostrongylidae</taxon>
        <taxon>Haemonchus</taxon>
    </lineage>
</organism>
<dbReference type="AlphaFoldDB" id="A0A0N4WGZ5"/>
<accession>A0A0N4WGZ5</accession>
<name>A0A0N4WGZ5_HAEPC</name>
<proteinExistence type="predicted"/>
<sequence length="85" mass="9220">MDDDGILRNCASFSFPRSICAHVQLLLTSSFSTNAGVALLILCIPSWPGTRTSFLSSMLRSCVSSGVLQDRAMARCRFQATKSCL</sequence>
<evidence type="ECO:0000313" key="1">
    <source>
        <dbReference type="WBParaSite" id="HPLM_0001012601-mRNA-1"/>
    </source>
</evidence>
<dbReference type="WBParaSite" id="HPLM_0001012601-mRNA-1">
    <property type="protein sequence ID" value="HPLM_0001012601-mRNA-1"/>
    <property type="gene ID" value="HPLM_0001012601"/>
</dbReference>